<keyword evidence="3" id="KW-1185">Reference proteome</keyword>
<dbReference type="InterPro" id="IPR011333">
    <property type="entry name" value="SKP1/BTB/POZ_sf"/>
</dbReference>
<name>A0A163GZN6_DIDRA</name>
<evidence type="ECO:0000259" key="1">
    <source>
        <dbReference type="PROSITE" id="PS50097"/>
    </source>
</evidence>
<reference evidence="2 3" key="1">
    <citation type="journal article" date="2016" name="Sci. Rep.">
        <title>Draft genome sequencing and secretome analysis of fungal phytopathogen Ascochyta rabiei provides insight into the necrotrophic effector repertoire.</title>
        <authorList>
            <person name="Verma S."/>
            <person name="Gazara R.K."/>
            <person name="Nizam S."/>
            <person name="Parween S."/>
            <person name="Chattopadhyay D."/>
            <person name="Verma P.K."/>
        </authorList>
    </citation>
    <scope>NUCLEOTIDE SEQUENCE [LARGE SCALE GENOMIC DNA]</scope>
    <source>
        <strain evidence="2 3">ArDII</strain>
    </source>
</reference>
<dbReference type="EMBL" id="JYNV01000141">
    <property type="protein sequence ID" value="KZM25086.1"/>
    <property type="molecule type" value="Genomic_DNA"/>
</dbReference>
<dbReference type="InterPro" id="IPR000210">
    <property type="entry name" value="BTB/POZ_dom"/>
</dbReference>
<dbReference type="Gene3D" id="3.30.710.10">
    <property type="entry name" value="Potassium Channel Kv1.1, Chain A"/>
    <property type="match status" value="1"/>
</dbReference>
<evidence type="ECO:0000313" key="2">
    <source>
        <dbReference type="EMBL" id="KZM25086.1"/>
    </source>
</evidence>
<accession>A0A163GZN6</accession>
<protein>
    <recommendedName>
        <fullName evidence="1">BTB domain-containing protein</fullName>
    </recommendedName>
</protein>
<gene>
    <name evidence="2" type="ORF">ST47_g3761</name>
</gene>
<dbReference type="SUPFAM" id="SSF54695">
    <property type="entry name" value="POZ domain"/>
    <property type="match status" value="1"/>
</dbReference>
<sequence length="138" mass="15409">MMPSTSFDSSTISVFIGSIESGRRSFRVHKRLFSSRSGFFVRAVKQAESGPIPWEIAMLKDNASVFNLYVNLTYSGSIATKCSSAKDPKEWATLVQLCVLAEKLEDPRVKNRIIPQQHGPENTKRGAFRRGVAIPVEF</sequence>
<organism evidence="2 3">
    <name type="scientific">Didymella rabiei</name>
    <name type="common">Chickpea ascochyta blight fungus</name>
    <name type="synonym">Mycosphaerella rabiei</name>
    <dbReference type="NCBI Taxonomy" id="5454"/>
    <lineage>
        <taxon>Eukaryota</taxon>
        <taxon>Fungi</taxon>
        <taxon>Dikarya</taxon>
        <taxon>Ascomycota</taxon>
        <taxon>Pezizomycotina</taxon>
        <taxon>Dothideomycetes</taxon>
        <taxon>Pleosporomycetidae</taxon>
        <taxon>Pleosporales</taxon>
        <taxon>Pleosporineae</taxon>
        <taxon>Didymellaceae</taxon>
        <taxon>Ascochyta</taxon>
    </lineage>
</organism>
<dbReference type="AlphaFoldDB" id="A0A163GZN6"/>
<dbReference type="PROSITE" id="PS50097">
    <property type="entry name" value="BTB"/>
    <property type="match status" value="1"/>
</dbReference>
<dbReference type="Proteomes" id="UP000076837">
    <property type="component" value="Unassembled WGS sequence"/>
</dbReference>
<feature type="domain" description="BTB" evidence="1">
    <location>
        <begin position="10"/>
        <end position="82"/>
    </location>
</feature>
<evidence type="ECO:0000313" key="3">
    <source>
        <dbReference type="Proteomes" id="UP000076837"/>
    </source>
</evidence>
<comment type="caution">
    <text evidence="2">The sequence shown here is derived from an EMBL/GenBank/DDBJ whole genome shotgun (WGS) entry which is preliminary data.</text>
</comment>
<proteinExistence type="predicted"/>